<proteinExistence type="predicted"/>
<evidence type="ECO:0000313" key="3">
    <source>
        <dbReference type="Proteomes" id="UP000812440"/>
    </source>
</evidence>
<dbReference type="InterPro" id="IPR036465">
    <property type="entry name" value="vWFA_dom_sf"/>
</dbReference>
<dbReference type="Gene3D" id="3.40.50.410">
    <property type="entry name" value="von Willebrand factor, type A domain"/>
    <property type="match status" value="1"/>
</dbReference>
<dbReference type="OrthoDB" id="1729737at2759"/>
<accession>A0A8T2IF11</accession>
<dbReference type="AlphaFoldDB" id="A0A8T2IF11"/>
<sequence length="332" mass="36854">RIGCVSFEATVEGKRRLVAELQEKEQAHKTYDEAISQGQEAFLLEEDQSSRDVFTCSVGNLPPGQEAEVKLSFVQELPVEVDGAVRFVLPAVLNPRYTPKGKHKESVTVNIPRLPADQIPYTLDLNAQFHSAYGISKIQSNCDISPLEFTDADKLSATVSLASGHKFERDVEFLVYYKEENKPSVTIEAGHPDSSQGTVMADSVAMLNFYPSFPDMKEKSNCGEFIFLIDRSGSMWDQMSTEPNAPRRIDSAKETLVLLLKSLPLNCYFNIYSFGSEFSSIFTESAQYTQGTMEAAVTLVNEMDANMGGTEILEPLKKINKTGGWPGHPRQV</sequence>
<keyword evidence="3" id="KW-1185">Reference proteome</keyword>
<comment type="caution">
    <text evidence="2">The sequence shown here is derived from an EMBL/GenBank/DDBJ whole genome shotgun (WGS) entry which is preliminary data.</text>
</comment>
<name>A0A8T2IF11_9PIPI</name>
<dbReference type="PROSITE" id="PS51468">
    <property type="entry name" value="VIT"/>
    <property type="match status" value="1"/>
</dbReference>
<dbReference type="PANTHER" id="PTHR45737">
    <property type="entry name" value="VON WILLEBRAND FACTOR A DOMAIN-CONTAINING PROTEIN 5A"/>
    <property type="match status" value="1"/>
</dbReference>
<reference evidence="2" key="1">
    <citation type="thesis" date="2020" institute="ProQuest LLC" country="789 East Eisenhower Parkway, Ann Arbor, MI, USA">
        <title>Comparative Genomics and Chromosome Evolution.</title>
        <authorList>
            <person name="Mudd A.B."/>
        </authorList>
    </citation>
    <scope>NUCLEOTIDE SEQUENCE</scope>
    <source>
        <strain evidence="2">Female2</strain>
        <tissue evidence="2">Blood</tissue>
    </source>
</reference>
<dbReference type="Pfam" id="PF08487">
    <property type="entry name" value="VIT"/>
    <property type="match status" value="1"/>
</dbReference>
<feature type="non-terminal residue" evidence="2">
    <location>
        <position position="1"/>
    </location>
</feature>
<dbReference type="SMART" id="SM00609">
    <property type="entry name" value="VIT"/>
    <property type="match status" value="1"/>
</dbReference>
<evidence type="ECO:0000313" key="2">
    <source>
        <dbReference type="EMBL" id="KAG8430443.1"/>
    </source>
</evidence>
<gene>
    <name evidence="2" type="ORF">GDO86_020590</name>
</gene>
<dbReference type="Pfam" id="PF13768">
    <property type="entry name" value="VWA_3"/>
    <property type="match status" value="1"/>
</dbReference>
<dbReference type="EMBL" id="JAACNH010000959">
    <property type="protein sequence ID" value="KAG8430443.1"/>
    <property type="molecule type" value="Genomic_DNA"/>
</dbReference>
<dbReference type="InterPro" id="IPR013694">
    <property type="entry name" value="VIT"/>
</dbReference>
<dbReference type="Proteomes" id="UP000812440">
    <property type="component" value="Unassembled WGS sequence"/>
</dbReference>
<dbReference type="InterPro" id="IPR002035">
    <property type="entry name" value="VWF_A"/>
</dbReference>
<evidence type="ECO:0000259" key="1">
    <source>
        <dbReference type="PROSITE" id="PS51468"/>
    </source>
</evidence>
<dbReference type="SUPFAM" id="SSF53300">
    <property type="entry name" value="vWA-like"/>
    <property type="match status" value="1"/>
</dbReference>
<feature type="domain" description="VIT" evidence="1">
    <location>
        <begin position="1"/>
        <end position="75"/>
    </location>
</feature>
<protein>
    <recommendedName>
        <fullName evidence="1">VIT domain-containing protein</fullName>
    </recommendedName>
</protein>
<dbReference type="PANTHER" id="PTHR45737:SF10">
    <property type="entry name" value="VON WILLEBRAND FACTOR A DOMAIN CONTAINING 5A, GENE 2 ISOFORM X1"/>
    <property type="match status" value="1"/>
</dbReference>
<organism evidence="2 3">
    <name type="scientific">Hymenochirus boettgeri</name>
    <name type="common">Congo dwarf clawed frog</name>
    <dbReference type="NCBI Taxonomy" id="247094"/>
    <lineage>
        <taxon>Eukaryota</taxon>
        <taxon>Metazoa</taxon>
        <taxon>Chordata</taxon>
        <taxon>Craniata</taxon>
        <taxon>Vertebrata</taxon>
        <taxon>Euteleostomi</taxon>
        <taxon>Amphibia</taxon>
        <taxon>Batrachia</taxon>
        <taxon>Anura</taxon>
        <taxon>Pipoidea</taxon>
        <taxon>Pipidae</taxon>
        <taxon>Pipinae</taxon>
        <taxon>Hymenochirus</taxon>
    </lineage>
</organism>
<feature type="non-terminal residue" evidence="2">
    <location>
        <position position="332"/>
    </location>
</feature>